<reference evidence="2 3" key="1">
    <citation type="journal article" date="2019" name="Nat. Ecol. Evol.">
        <title>Megaphylogeny resolves global patterns of mushroom evolution.</title>
        <authorList>
            <person name="Varga T."/>
            <person name="Krizsan K."/>
            <person name="Foldi C."/>
            <person name="Dima B."/>
            <person name="Sanchez-Garcia M."/>
            <person name="Sanchez-Ramirez S."/>
            <person name="Szollosi G.J."/>
            <person name="Szarkandi J.G."/>
            <person name="Papp V."/>
            <person name="Albert L."/>
            <person name="Andreopoulos W."/>
            <person name="Angelini C."/>
            <person name="Antonin V."/>
            <person name="Barry K.W."/>
            <person name="Bougher N.L."/>
            <person name="Buchanan P."/>
            <person name="Buyck B."/>
            <person name="Bense V."/>
            <person name="Catcheside P."/>
            <person name="Chovatia M."/>
            <person name="Cooper J."/>
            <person name="Damon W."/>
            <person name="Desjardin D."/>
            <person name="Finy P."/>
            <person name="Geml J."/>
            <person name="Haridas S."/>
            <person name="Hughes K."/>
            <person name="Justo A."/>
            <person name="Karasinski D."/>
            <person name="Kautmanova I."/>
            <person name="Kiss B."/>
            <person name="Kocsube S."/>
            <person name="Kotiranta H."/>
            <person name="LaButti K.M."/>
            <person name="Lechner B.E."/>
            <person name="Liimatainen K."/>
            <person name="Lipzen A."/>
            <person name="Lukacs Z."/>
            <person name="Mihaltcheva S."/>
            <person name="Morgado L.N."/>
            <person name="Niskanen T."/>
            <person name="Noordeloos M.E."/>
            <person name="Ohm R.A."/>
            <person name="Ortiz-Santana B."/>
            <person name="Ovrebo C."/>
            <person name="Racz N."/>
            <person name="Riley R."/>
            <person name="Savchenko A."/>
            <person name="Shiryaev A."/>
            <person name="Soop K."/>
            <person name="Spirin V."/>
            <person name="Szebenyi C."/>
            <person name="Tomsovsky M."/>
            <person name="Tulloss R.E."/>
            <person name="Uehling J."/>
            <person name="Grigoriev I.V."/>
            <person name="Vagvolgyi C."/>
            <person name="Papp T."/>
            <person name="Martin F.M."/>
            <person name="Miettinen O."/>
            <person name="Hibbett D.S."/>
            <person name="Nagy L.G."/>
        </authorList>
    </citation>
    <scope>NUCLEOTIDE SEQUENCE [LARGE SCALE GENOMIC DNA]</scope>
    <source>
        <strain evidence="2 3">HHB13444</strain>
    </source>
</reference>
<protein>
    <recommendedName>
        <fullName evidence="1">Tc1-like transposase DDE domain-containing protein</fullName>
    </recommendedName>
</protein>
<evidence type="ECO:0000313" key="3">
    <source>
        <dbReference type="Proteomes" id="UP000308197"/>
    </source>
</evidence>
<dbReference type="EMBL" id="ML211140">
    <property type="protein sequence ID" value="TFK87765.1"/>
    <property type="molecule type" value="Genomic_DNA"/>
</dbReference>
<proteinExistence type="predicted"/>
<evidence type="ECO:0000259" key="1">
    <source>
        <dbReference type="Pfam" id="PF13358"/>
    </source>
</evidence>
<feature type="domain" description="Tc1-like transposase DDE" evidence="1">
    <location>
        <begin position="1"/>
        <end position="28"/>
    </location>
</feature>
<dbReference type="Pfam" id="PF13358">
    <property type="entry name" value="DDE_3"/>
    <property type="match status" value="1"/>
</dbReference>
<accession>A0A5C3PDF2</accession>
<dbReference type="Proteomes" id="UP000308197">
    <property type="component" value="Unassembled WGS sequence"/>
</dbReference>
<dbReference type="STRING" id="1314778.A0A5C3PDF2"/>
<feature type="non-terminal residue" evidence="2">
    <location>
        <position position="1"/>
    </location>
</feature>
<name>A0A5C3PDF2_9APHY</name>
<dbReference type="Gene3D" id="3.30.420.10">
    <property type="entry name" value="Ribonuclease H-like superfamily/Ribonuclease H"/>
    <property type="match status" value="1"/>
</dbReference>
<dbReference type="InParanoid" id="A0A5C3PDF2"/>
<keyword evidence="3" id="KW-1185">Reference proteome</keyword>
<dbReference type="InterPro" id="IPR036397">
    <property type="entry name" value="RNaseH_sf"/>
</dbReference>
<organism evidence="2 3">
    <name type="scientific">Polyporus arcularius HHB13444</name>
    <dbReference type="NCBI Taxonomy" id="1314778"/>
    <lineage>
        <taxon>Eukaryota</taxon>
        <taxon>Fungi</taxon>
        <taxon>Dikarya</taxon>
        <taxon>Basidiomycota</taxon>
        <taxon>Agaricomycotina</taxon>
        <taxon>Agaricomycetes</taxon>
        <taxon>Polyporales</taxon>
        <taxon>Polyporaceae</taxon>
        <taxon>Polyporus</taxon>
    </lineage>
</organism>
<dbReference type="AlphaFoldDB" id="A0A5C3PDF2"/>
<gene>
    <name evidence="2" type="ORF">K466DRAFT_490291</name>
</gene>
<sequence>IFLPAYSPDLNLIEEAFSCVKYHLRRHSEHYVNSVTPEADLLQACLVSVTPEKAHGWYRHSGYL</sequence>
<dbReference type="GO" id="GO:0003676">
    <property type="term" value="F:nucleic acid binding"/>
    <property type="evidence" value="ECO:0007669"/>
    <property type="project" value="InterPro"/>
</dbReference>
<evidence type="ECO:0000313" key="2">
    <source>
        <dbReference type="EMBL" id="TFK87765.1"/>
    </source>
</evidence>
<dbReference type="InterPro" id="IPR038717">
    <property type="entry name" value="Tc1-like_DDE_dom"/>
</dbReference>